<reference evidence="1 2" key="1">
    <citation type="submission" date="2019-05" db="EMBL/GenBank/DDBJ databases">
        <title>Another draft genome of Portunus trituberculatus and its Hox gene families provides insights of decapod evolution.</title>
        <authorList>
            <person name="Jeong J.-H."/>
            <person name="Song I."/>
            <person name="Kim S."/>
            <person name="Choi T."/>
            <person name="Kim D."/>
            <person name="Ryu S."/>
            <person name="Kim W."/>
        </authorList>
    </citation>
    <scope>NUCLEOTIDE SEQUENCE [LARGE SCALE GENOMIC DNA]</scope>
    <source>
        <tissue evidence="1">Muscle</tissue>
    </source>
</reference>
<dbReference type="Proteomes" id="UP000324222">
    <property type="component" value="Unassembled WGS sequence"/>
</dbReference>
<evidence type="ECO:0000313" key="2">
    <source>
        <dbReference type="Proteomes" id="UP000324222"/>
    </source>
</evidence>
<accession>A0A5B7CMI3</accession>
<organism evidence="1 2">
    <name type="scientific">Portunus trituberculatus</name>
    <name type="common">Swimming crab</name>
    <name type="synonym">Neptunus trituberculatus</name>
    <dbReference type="NCBI Taxonomy" id="210409"/>
    <lineage>
        <taxon>Eukaryota</taxon>
        <taxon>Metazoa</taxon>
        <taxon>Ecdysozoa</taxon>
        <taxon>Arthropoda</taxon>
        <taxon>Crustacea</taxon>
        <taxon>Multicrustacea</taxon>
        <taxon>Malacostraca</taxon>
        <taxon>Eumalacostraca</taxon>
        <taxon>Eucarida</taxon>
        <taxon>Decapoda</taxon>
        <taxon>Pleocyemata</taxon>
        <taxon>Brachyura</taxon>
        <taxon>Eubrachyura</taxon>
        <taxon>Portunoidea</taxon>
        <taxon>Portunidae</taxon>
        <taxon>Portuninae</taxon>
        <taxon>Portunus</taxon>
    </lineage>
</organism>
<dbReference type="AlphaFoldDB" id="A0A5B7CMI3"/>
<evidence type="ECO:0000313" key="1">
    <source>
        <dbReference type="EMBL" id="MPC10650.1"/>
    </source>
</evidence>
<gene>
    <name evidence="1" type="ORF">E2C01_003289</name>
</gene>
<protein>
    <submittedName>
        <fullName evidence="1">Uncharacterized protein</fullName>
    </submittedName>
</protein>
<sequence>MYMIIPVSLSMEEGERVAGDGGVLLCVVIAANVRGHLKEERGKTGEYCSSGNRRRVKHCSLNVLHDDSTRLDVVMSASMEAKCHGIRNMRQHKAENSYGGWGVPGVRGQSWCRLSPMLSALENHLSDEWVN</sequence>
<dbReference type="EMBL" id="VSRR010000126">
    <property type="protein sequence ID" value="MPC10650.1"/>
    <property type="molecule type" value="Genomic_DNA"/>
</dbReference>
<name>A0A5B7CMI3_PORTR</name>
<comment type="caution">
    <text evidence="1">The sequence shown here is derived from an EMBL/GenBank/DDBJ whole genome shotgun (WGS) entry which is preliminary data.</text>
</comment>
<proteinExistence type="predicted"/>
<keyword evidence="2" id="KW-1185">Reference proteome</keyword>